<accession>A0A2H0YMI6</accession>
<dbReference type="AlphaFoldDB" id="A0A2H0YMI6"/>
<evidence type="ECO:0000313" key="2">
    <source>
        <dbReference type="Proteomes" id="UP000230088"/>
    </source>
</evidence>
<protein>
    <submittedName>
        <fullName evidence="1">Uncharacterized protein</fullName>
    </submittedName>
</protein>
<gene>
    <name evidence="1" type="ORF">COT33_00525</name>
</gene>
<comment type="caution">
    <text evidence="1">The sequence shown here is derived from an EMBL/GenBank/DDBJ whole genome shotgun (WGS) entry which is preliminary data.</text>
</comment>
<organism evidence="1 2">
    <name type="scientific">Candidatus Nealsonbacteria bacterium CG08_land_8_20_14_0_20_38_20</name>
    <dbReference type="NCBI Taxonomy" id="1974705"/>
    <lineage>
        <taxon>Bacteria</taxon>
        <taxon>Candidatus Nealsoniibacteriota</taxon>
    </lineage>
</organism>
<dbReference type="EMBL" id="PEYD01000007">
    <property type="protein sequence ID" value="PIS39717.1"/>
    <property type="molecule type" value="Genomic_DNA"/>
</dbReference>
<sequence>MRNQNKTLERMGNKIIIDTENLPKDGERVLTDLIEILIKKRIQKKKVFKKIKKPEIKFRDWVLNTRRKLTREEIYDHL</sequence>
<reference evidence="2" key="1">
    <citation type="submission" date="2017-09" db="EMBL/GenBank/DDBJ databases">
        <title>Depth-based differentiation of microbial function through sediment-hosted aquifers and enrichment of novel symbionts in the deep terrestrial subsurface.</title>
        <authorList>
            <person name="Probst A.J."/>
            <person name="Ladd B."/>
            <person name="Jarett J.K."/>
            <person name="Geller-Mcgrath D.E."/>
            <person name="Sieber C.M.K."/>
            <person name="Emerson J.B."/>
            <person name="Anantharaman K."/>
            <person name="Thomas B.C."/>
            <person name="Malmstrom R."/>
            <person name="Stieglmeier M."/>
            <person name="Klingl A."/>
            <person name="Woyke T."/>
            <person name="Ryan C.M."/>
            <person name="Banfield J.F."/>
        </authorList>
    </citation>
    <scope>NUCLEOTIDE SEQUENCE [LARGE SCALE GENOMIC DNA]</scope>
</reference>
<dbReference type="Proteomes" id="UP000230088">
    <property type="component" value="Unassembled WGS sequence"/>
</dbReference>
<name>A0A2H0YMI6_9BACT</name>
<evidence type="ECO:0000313" key="1">
    <source>
        <dbReference type="EMBL" id="PIS39717.1"/>
    </source>
</evidence>
<proteinExistence type="predicted"/>